<dbReference type="Gene3D" id="2.30.130.10">
    <property type="entry name" value="PUA domain"/>
    <property type="match status" value="1"/>
</dbReference>
<dbReference type="Pfam" id="PF09142">
    <property type="entry name" value="TruB_C"/>
    <property type="match status" value="1"/>
</dbReference>
<feature type="domain" description="Pseudouridine synthase II N-terminal" evidence="6">
    <location>
        <begin position="32"/>
        <end position="188"/>
    </location>
</feature>
<accession>A0A0M4MWT5</accession>
<evidence type="ECO:0000313" key="9">
    <source>
        <dbReference type="EMBL" id="VHN99788.1"/>
    </source>
</evidence>
<reference evidence="8" key="2">
    <citation type="journal article" date="2016" name="Int. J. Syst. Evol. Microbiol.">
        <title>Lawsonella clevelandensis gen. nov., sp. nov., a new member of the suborder Corynebacterineae isolated from human abscesses.</title>
        <authorList>
            <person name="Bell M.E."/>
            <person name="Bernard K.A."/>
            <person name="Harrington S.M."/>
            <person name="Patel N.B."/>
            <person name="Tucker T.A."/>
            <person name="Metcalfe M.G."/>
            <person name="McQuiston J.R."/>
        </authorList>
    </citation>
    <scope>NUCLEOTIDE SEQUENCE</scope>
    <source>
        <strain evidence="8">X1698</strain>
    </source>
</reference>
<evidence type="ECO:0000256" key="3">
    <source>
        <dbReference type="ARBA" id="ARBA00022694"/>
    </source>
</evidence>
<evidence type="ECO:0000313" key="8">
    <source>
        <dbReference type="EMBL" id="ALE18531.1"/>
    </source>
</evidence>
<dbReference type="Proteomes" id="UP000324288">
    <property type="component" value="Chromosome"/>
</dbReference>
<comment type="function">
    <text evidence="5">Responsible for synthesis of pseudouridine from uracil-55 in the psi GC loop of transfer RNAs.</text>
</comment>
<dbReference type="AlphaFoldDB" id="A0A0M4MWT5"/>
<dbReference type="EMBL" id="CP012390">
    <property type="protein sequence ID" value="ALE18531.1"/>
    <property type="molecule type" value="Genomic_DNA"/>
</dbReference>
<dbReference type="NCBIfam" id="TIGR00431">
    <property type="entry name" value="TruB"/>
    <property type="match status" value="1"/>
</dbReference>
<dbReference type="GeneID" id="84894210"/>
<dbReference type="OrthoDB" id="9802309at2"/>
<proteinExistence type="inferred from homology"/>
<dbReference type="InterPro" id="IPR020103">
    <property type="entry name" value="PsdUridine_synth_cat_dom_sf"/>
</dbReference>
<evidence type="ECO:0000256" key="1">
    <source>
        <dbReference type="ARBA" id="ARBA00000385"/>
    </source>
</evidence>
<keyword evidence="11" id="KW-1185">Reference proteome</keyword>
<evidence type="ECO:0000259" key="6">
    <source>
        <dbReference type="Pfam" id="PF01509"/>
    </source>
</evidence>
<reference evidence="8 10" key="1">
    <citation type="journal article" date="2015" name="Genome Announc.">
        <title>Complete Genome Sequences for Two Strains of a Novel Fastidious, Partially Acid-Fast, Gram-Positive Corynebacterineae Bacterium, Derived from Human Clinical Samples.</title>
        <authorList>
            <person name="Nicholson A.C."/>
            <person name="Bell M."/>
            <person name="Humrighouse B.W."/>
            <person name="McQuiston J.R."/>
        </authorList>
    </citation>
    <scope>NUCLEOTIDE SEQUENCE [LARGE SCALE GENOMIC DNA]</scope>
    <source>
        <strain evidence="8 10">X1698</strain>
    </source>
</reference>
<dbReference type="PATRIC" id="fig|1528099.3.peg.205"/>
<evidence type="ECO:0000256" key="2">
    <source>
        <dbReference type="ARBA" id="ARBA00005642"/>
    </source>
</evidence>
<dbReference type="GO" id="GO:0003723">
    <property type="term" value="F:RNA binding"/>
    <property type="evidence" value="ECO:0007669"/>
    <property type="project" value="InterPro"/>
</dbReference>
<dbReference type="InterPro" id="IPR002501">
    <property type="entry name" value="PsdUridine_synth_N"/>
</dbReference>
<dbReference type="EMBL" id="LR584267">
    <property type="protein sequence ID" value="VHN99788.1"/>
    <property type="molecule type" value="Genomic_DNA"/>
</dbReference>
<dbReference type="InterPro" id="IPR036974">
    <property type="entry name" value="PUA_sf"/>
</dbReference>
<evidence type="ECO:0000256" key="4">
    <source>
        <dbReference type="ARBA" id="ARBA00023235"/>
    </source>
</evidence>
<dbReference type="Pfam" id="PF01509">
    <property type="entry name" value="TruB_N"/>
    <property type="match status" value="1"/>
</dbReference>
<evidence type="ECO:0000259" key="7">
    <source>
        <dbReference type="Pfam" id="PF09142"/>
    </source>
</evidence>
<organism evidence="8 10">
    <name type="scientific">Lawsonella clevelandensis</name>
    <dbReference type="NCBI Taxonomy" id="1528099"/>
    <lineage>
        <taxon>Bacteria</taxon>
        <taxon>Bacillati</taxon>
        <taxon>Actinomycetota</taxon>
        <taxon>Actinomycetes</taxon>
        <taxon>Mycobacteriales</taxon>
        <taxon>Lawsonellaceae</taxon>
        <taxon>Lawsonella</taxon>
    </lineage>
</organism>
<reference evidence="9 11" key="3">
    <citation type="submission" date="2019-04" db="EMBL/GenBank/DDBJ databases">
        <authorList>
            <person name="Seth-Smith MB H."/>
            <person name="Seth-Smith H."/>
        </authorList>
    </citation>
    <scope>NUCLEOTIDE SEQUENCE [LARGE SCALE GENOMIC DNA]</scope>
    <source>
        <strain evidence="9">USB-603019</strain>
    </source>
</reference>
<dbReference type="InterPro" id="IPR014780">
    <property type="entry name" value="tRNA_psdUridine_synth_TruB"/>
</dbReference>
<dbReference type="PANTHER" id="PTHR13767">
    <property type="entry name" value="TRNA-PSEUDOURIDINE SYNTHASE"/>
    <property type="match status" value="1"/>
</dbReference>
<dbReference type="RefSeq" id="WP_053961426.1">
    <property type="nucleotide sequence ID" value="NZ_CAJPTR010000009.1"/>
</dbReference>
<dbReference type="KEGG" id="cbq:AL705_00995"/>
<keyword evidence="3 5" id="KW-0819">tRNA processing</keyword>
<dbReference type="GO" id="GO:1990481">
    <property type="term" value="P:mRNA pseudouridine synthesis"/>
    <property type="evidence" value="ECO:0007669"/>
    <property type="project" value="TreeGrafter"/>
</dbReference>
<dbReference type="STRING" id="1528099.AL705_00995"/>
<keyword evidence="4 5" id="KW-0413">Isomerase</keyword>
<protein>
    <recommendedName>
        <fullName evidence="5">tRNA pseudouridine synthase B</fullName>
        <ecNumber evidence="5">5.4.99.25</ecNumber>
    </recommendedName>
    <alternativeName>
        <fullName evidence="5">tRNA pseudouridine(55) synthase</fullName>
        <shortName evidence="5">Psi55 synthase</shortName>
    </alternativeName>
    <alternativeName>
        <fullName evidence="5">tRNA pseudouridylate synthase</fullName>
    </alternativeName>
    <alternativeName>
        <fullName evidence="5">tRNA-uridine isomerase</fullName>
    </alternativeName>
</protein>
<name>A0A0M4MWT5_9ACTN</name>
<feature type="active site" description="Nucleophile" evidence="5">
    <location>
        <position position="47"/>
    </location>
</feature>
<dbReference type="SUPFAM" id="SSF55120">
    <property type="entry name" value="Pseudouridine synthase"/>
    <property type="match status" value="1"/>
</dbReference>
<dbReference type="HAMAP" id="MF_01080">
    <property type="entry name" value="TruB_bact"/>
    <property type="match status" value="1"/>
</dbReference>
<dbReference type="GO" id="GO:0160148">
    <property type="term" value="F:tRNA pseudouridine(55) synthase activity"/>
    <property type="evidence" value="ECO:0007669"/>
    <property type="project" value="UniProtKB-EC"/>
</dbReference>
<dbReference type="Proteomes" id="UP000068137">
    <property type="component" value="Chromosome"/>
</dbReference>
<comment type="similarity">
    <text evidence="2 5">Belongs to the pseudouridine synthase TruB family. Type 1 subfamily.</text>
</comment>
<gene>
    <name evidence="5 9" type="primary">truB</name>
    <name evidence="8" type="ORF">AL705_00995</name>
    <name evidence="9" type="ORF">LC603019_00207</name>
</gene>
<comment type="catalytic activity">
    <reaction evidence="1 5">
        <text>uridine(55) in tRNA = pseudouridine(55) in tRNA</text>
        <dbReference type="Rhea" id="RHEA:42532"/>
        <dbReference type="Rhea" id="RHEA-COMP:10101"/>
        <dbReference type="Rhea" id="RHEA-COMP:10102"/>
        <dbReference type="ChEBI" id="CHEBI:65314"/>
        <dbReference type="ChEBI" id="CHEBI:65315"/>
        <dbReference type="EC" id="5.4.99.25"/>
    </reaction>
</comment>
<feature type="domain" description="tRNA pseudouridine synthase II TruB subfamily 2 C-terminal" evidence="7">
    <location>
        <begin position="253"/>
        <end position="304"/>
    </location>
</feature>
<evidence type="ECO:0000313" key="11">
    <source>
        <dbReference type="Proteomes" id="UP000324288"/>
    </source>
</evidence>
<dbReference type="PANTHER" id="PTHR13767:SF2">
    <property type="entry name" value="PSEUDOURIDYLATE SYNTHASE TRUB1"/>
    <property type="match status" value="1"/>
</dbReference>
<dbReference type="GO" id="GO:0031119">
    <property type="term" value="P:tRNA pseudouridine synthesis"/>
    <property type="evidence" value="ECO:0007669"/>
    <property type="project" value="UniProtKB-UniRule"/>
</dbReference>
<dbReference type="Gene3D" id="3.30.2350.10">
    <property type="entry name" value="Pseudouridine synthase"/>
    <property type="match status" value="1"/>
</dbReference>
<dbReference type="InterPro" id="IPR015947">
    <property type="entry name" value="PUA-like_sf"/>
</dbReference>
<evidence type="ECO:0000256" key="5">
    <source>
        <dbReference type="HAMAP-Rule" id="MF_01080"/>
    </source>
</evidence>
<dbReference type="InterPro" id="IPR015225">
    <property type="entry name" value="tRNA_psdUridine_synth_fam2_C"/>
</dbReference>
<evidence type="ECO:0000313" key="10">
    <source>
        <dbReference type="Proteomes" id="UP000068137"/>
    </source>
</evidence>
<sequence length="316" mass="33793">MSRRPVSLADSGLVVVDKPAGMTSHDVVSVLRRAFHTRRVGHSGTLDPAATGVLVVGIERGTKLLPFLLQESKSYQATIVIGQATSTEDAEGEVCATDAPELLDALTETQLHDAAAQFIGDSQQVPSAVSAIKVQGVRAYERVRRGESVELAARPIHVDEFSLSDIHRTPEGWWQLNAMVSCSAGTYVRALARDLAARVGLHAHLAALRRTRVGAFDLSWAQPLEKYKAAIDAGERAHLTLDLDTATCMGRDTRHLSAEEATKVALGQRIAPAGLPGIYAGVDPEGHTIALLEETFAKADPGTVRSVFVARPATLQ</sequence>
<dbReference type="EC" id="5.4.99.25" evidence="5"/>
<dbReference type="SUPFAM" id="SSF88697">
    <property type="entry name" value="PUA domain-like"/>
    <property type="match status" value="1"/>
</dbReference>
<dbReference type="CDD" id="cd02573">
    <property type="entry name" value="PseudoU_synth_EcTruB"/>
    <property type="match status" value="1"/>
</dbReference>